<feature type="domain" description="GST C-terminal" evidence="7">
    <location>
        <begin position="85"/>
        <end position="219"/>
    </location>
</feature>
<dbReference type="InterPro" id="IPR004046">
    <property type="entry name" value="GST_C"/>
</dbReference>
<keyword evidence="9" id="KW-1185">Reference proteome</keyword>
<sequence length="219" mass="25527">MSPFTPTLGYWDIWGRAQSIRYLLAYAGANFIDKRYTFANKTDWELVKYTLDLDFPNLPYYIDGDLKLSQSVAILRYLARKYGLLSTNTGLQDMCEQELQDIREGFRPILKAKLFKSIDCEVTMANYLSNTLDRQLVLFEKFLGHNQWLIGGQLSYVDFLAYEVFDWLKRFVPDTIGKHATIGQYLRRFESMPAIKAYNTLSTTMVLMGDVSYKYFKPT</sequence>
<dbReference type="Proteomes" id="UP000759131">
    <property type="component" value="Unassembled WGS sequence"/>
</dbReference>
<dbReference type="InterPro" id="IPR050213">
    <property type="entry name" value="GST_superfamily"/>
</dbReference>
<dbReference type="GO" id="GO:0006749">
    <property type="term" value="P:glutathione metabolic process"/>
    <property type="evidence" value="ECO:0007669"/>
    <property type="project" value="TreeGrafter"/>
</dbReference>
<dbReference type="PANTHER" id="PTHR11571:SF222">
    <property type="entry name" value="GLUTATHIONE TRANSFERASE"/>
    <property type="match status" value="1"/>
</dbReference>
<dbReference type="InterPro" id="IPR010987">
    <property type="entry name" value="Glutathione-S-Trfase_C-like"/>
</dbReference>
<dbReference type="OrthoDB" id="4951845at2759"/>
<dbReference type="SUPFAM" id="SSF52833">
    <property type="entry name" value="Thioredoxin-like"/>
    <property type="match status" value="1"/>
</dbReference>
<comment type="similarity">
    <text evidence="2">Belongs to the GST superfamily. Mu family.</text>
</comment>
<dbReference type="SFLD" id="SFLDS00019">
    <property type="entry name" value="Glutathione_Transferase_(cytos"/>
    <property type="match status" value="1"/>
</dbReference>
<name>A0A7R9L6D9_9ACAR</name>
<evidence type="ECO:0000259" key="6">
    <source>
        <dbReference type="PROSITE" id="PS50404"/>
    </source>
</evidence>
<dbReference type="PROSITE" id="PS50404">
    <property type="entry name" value="GST_NTER"/>
    <property type="match status" value="1"/>
</dbReference>
<evidence type="ECO:0000256" key="4">
    <source>
        <dbReference type="ARBA" id="ARBA00022679"/>
    </source>
</evidence>
<reference evidence="8" key="1">
    <citation type="submission" date="2020-11" db="EMBL/GenBank/DDBJ databases">
        <authorList>
            <person name="Tran Van P."/>
        </authorList>
    </citation>
    <scope>NUCLEOTIDE SEQUENCE</scope>
</reference>
<dbReference type="InterPro" id="IPR036282">
    <property type="entry name" value="Glutathione-S-Trfase_C_sf"/>
</dbReference>
<dbReference type="InterPro" id="IPR036249">
    <property type="entry name" value="Thioredoxin-like_sf"/>
</dbReference>
<dbReference type="Pfam" id="PF14497">
    <property type="entry name" value="GST_C_3"/>
    <property type="match status" value="1"/>
</dbReference>
<evidence type="ECO:0000256" key="5">
    <source>
        <dbReference type="ARBA" id="ARBA00047960"/>
    </source>
</evidence>
<dbReference type="EMBL" id="OC872563">
    <property type="protein sequence ID" value="CAD7635927.1"/>
    <property type="molecule type" value="Genomic_DNA"/>
</dbReference>
<comment type="function">
    <text evidence="1">Conjugation of reduced glutathione to a wide number of exogenous and endogenous hydrophobic electrophiles.</text>
</comment>
<gene>
    <name evidence="8" type="ORF">OSB1V03_LOCUS16317</name>
</gene>
<dbReference type="PROSITE" id="PS50405">
    <property type="entry name" value="GST_CTER"/>
    <property type="match status" value="1"/>
</dbReference>
<dbReference type="GO" id="GO:0004364">
    <property type="term" value="F:glutathione transferase activity"/>
    <property type="evidence" value="ECO:0007669"/>
    <property type="project" value="UniProtKB-EC"/>
</dbReference>
<dbReference type="Gene3D" id="1.20.1050.130">
    <property type="match status" value="1"/>
</dbReference>
<evidence type="ECO:0000259" key="7">
    <source>
        <dbReference type="PROSITE" id="PS50405"/>
    </source>
</evidence>
<dbReference type="InterPro" id="IPR040079">
    <property type="entry name" value="Glutathione_S-Trfase"/>
</dbReference>
<proteinExistence type="inferred from homology"/>
<organism evidence="8">
    <name type="scientific">Medioppia subpectinata</name>
    <dbReference type="NCBI Taxonomy" id="1979941"/>
    <lineage>
        <taxon>Eukaryota</taxon>
        <taxon>Metazoa</taxon>
        <taxon>Ecdysozoa</taxon>
        <taxon>Arthropoda</taxon>
        <taxon>Chelicerata</taxon>
        <taxon>Arachnida</taxon>
        <taxon>Acari</taxon>
        <taxon>Acariformes</taxon>
        <taxon>Sarcoptiformes</taxon>
        <taxon>Oribatida</taxon>
        <taxon>Brachypylina</taxon>
        <taxon>Oppioidea</taxon>
        <taxon>Oppiidae</taxon>
        <taxon>Medioppia</taxon>
    </lineage>
</organism>
<evidence type="ECO:0000313" key="8">
    <source>
        <dbReference type="EMBL" id="CAD7635927.1"/>
    </source>
</evidence>
<accession>A0A7R9L6D9</accession>
<dbReference type="Pfam" id="PF02798">
    <property type="entry name" value="GST_N"/>
    <property type="match status" value="1"/>
</dbReference>
<feature type="domain" description="GST N-terminal" evidence="6">
    <location>
        <begin position="4"/>
        <end position="86"/>
    </location>
</feature>
<dbReference type="EC" id="2.5.1.18" evidence="3"/>
<keyword evidence="4" id="KW-0808">Transferase</keyword>
<dbReference type="EMBL" id="CAJPIZ010017988">
    <property type="protein sequence ID" value="CAG2116357.1"/>
    <property type="molecule type" value="Genomic_DNA"/>
</dbReference>
<dbReference type="PANTHER" id="PTHR11571">
    <property type="entry name" value="GLUTATHIONE S-TRANSFERASE"/>
    <property type="match status" value="1"/>
</dbReference>
<comment type="catalytic activity">
    <reaction evidence="5">
        <text>RX + glutathione = an S-substituted glutathione + a halide anion + H(+)</text>
        <dbReference type="Rhea" id="RHEA:16437"/>
        <dbReference type="ChEBI" id="CHEBI:15378"/>
        <dbReference type="ChEBI" id="CHEBI:16042"/>
        <dbReference type="ChEBI" id="CHEBI:17792"/>
        <dbReference type="ChEBI" id="CHEBI:57925"/>
        <dbReference type="ChEBI" id="CHEBI:90779"/>
        <dbReference type="EC" id="2.5.1.18"/>
    </reaction>
</comment>
<evidence type="ECO:0000256" key="2">
    <source>
        <dbReference type="ARBA" id="ARBA00005861"/>
    </source>
</evidence>
<evidence type="ECO:0000256" key="1">
    <source>
        <dbReference type="ARBA" id="ARBA00003701"/>
    </source>
</evidence>
<dbReference type="SUPFAM" id="SSF47616">
    <property type="entry name" value="GST C-terminal domain-like"/>
    <property type="match status" value="1"/>
</dbReference>
<dbReference type="AlphaFoldDB" id="A0A7R9L6D9"/>
<evidence type="ECO:0000313" key="9">
    <source>
        <dbReference type="Proteomes" id="UP000759131"/>
    </source>
</evidence>
<dbReference type="SFLD" id="SFLDG01205">
    <property type="entry name" value="AMPS.1"/>
    <property type="match status" value="1"/>
</dbReference>
<protein>
    <recommendedName>
        <fullName evidence="3">glutathione transferase</fullName>
        <ecNumber evidence="3">2.5.1.18</ecNumber>
    </recommendedName>
</protein>
<dbReference type="SFLD" id="SFLDG00363">
    <property type="entry name" value="AMPS_(cytGST):_Alpha-__Mu-__Pi"/>
    <property type="match status" value="1"/>
</dbReference>
<evidence type="ECO:0000256" key="3">
    <source>
        <dbReference type="ARBA" id="ARBA00012452"/>
    </source>
</evidence>
<dbReference type="InterPro" id="IPR004045">
    <property type="entry name" value="Glutathione_S-Trfase_N"/>
</dbReference>